<dbReference type="InterPro" id="IPR001138">
    <property type="entry name" value="Zn2Cys6_DnaBD"/>
</dbReference>
<dbReference type="PROSITE" id="PS00463">
    <property type="entry name" value="ZN2_CY6_FUNGAL_1"/>
    <property type="match status" value="1"/>
</dbReference>
<keyword evidence="4" id="KW-0804">Transcription</keyword>
<name>A0A8H7W950_9HELO</name>
<evidence type="ECO:0000256" key="2">
    <source>
        <dbReference type="ARBA" id="ARBA00022723"/>
    </source>
</evidence>
<keyword evidence="2" id="KW-0479">Metal-binding</keyword>
<dbReference type="PANTHER" id="PTHR47338">
    <property type="entry name" value="ZN(II)2CYS6 TRANSCRIPTION FACTOR (EUROFUNG)-RELATED"/>
    <property type="match status" value="1"/>
</dbReference>
<dbReference type="InterPro" id="IPR050815">
    <property type="entry name" value="TF_fung"/>
</dbReference>
<dbReference type="SMART" id="SM00066">
    <property type="entry name" value="GAL4"/>
    <property type="match status" value="1"/>
</dbReference>
<dbReference type="CDD" id="cd12148">
    <property type="entry name" value="fungal_TF_MHR"/>
    <property type="match status" value="1"/>
</dbReference>
<evidence type="ECO:0000259" key="7">
    <source>
        <dbReference type="PROSITE" id="PS50048"/>
    </source>
</evidence>
<sequence>MGDRAQASSLAGAEEDSNPACQSCRRRKLKCPRESPSCSQCIRLEVECVYTSIKKPGMKSGAIEALNRRLQILEDIVLHEDGVQNHAPPGPRQDSRHSLFQVSQVLIKELQRISSSSETDEQSSFPHDDGSQRKRRRLDTDGHFDTQTSFDLGEVDGLLSSLPKPAMLDLIVDKYFHVLQHWIPFLHQGRFERHLRDPMKKERNAVVLHAITCATLRFVKSDDHGMSDQDVLNRVRQSRQIVMLTALSRPSMENLQALIIIAFDHIGRGDVDKAWSLIGSLTRTVDYLRLTVEPEALQRRPLRRPLTLLESTNDWTEIEERRRLFWNIFLLDRYCSITTGWNTSLTSDDVHRKLPCDGGLWHREEPSDTPYFGIWNKSAAKIGNSIAFIPAHYPTPDHEIEPDSVRSPGVASNSAVVDTSKLGAFAYCIEATESLSQVTTFFLQQRIDFQNRREVGSWLTRFKELDLRLVHWKMFLPQQWKDSNISRDVSFVDMDPNLTLAHITHNTSMILLHQHIAYPPPHWNDLVKLPSSCSAETCQLAAIETSAICQKYLKYTENGIVNSQFALCTFIAGRILLVNWKFYNSELSPEFFSLVDCLHEMSRRWQGYQQLEQQSSTTERGSDIAAQYAMQLENFHTSFLNNPQFCMNVLGYSQDSGSNVDSLLPFTLSAFPTSPNTIQSPSQHQRAAGFQKANPRAQANGSAAQANILHQSVGINDARYPIETSSPQNAVKTPRGSMVTLGNHEWQNFHNPQTMGLSSGMQASQNNMPPNIDYNSVSVDDELTAMSNALLGQQFLEMDRVITYDGTNFAIDLDGWSGMN</sequence>
<evidence type="ECO:0000313" key="8">
    <source>
        <dbReference type="EMBL" id="KAG4416938.1"/>
    </source>
</evidence>
<dbReference type="EMBL" id="JAFJYH010000170">
    <property type="protein sequence ID" value="KAG4416938.1"/>
    <property type="molecule type" value="Genomic_DNA"/>
</dbReference>
<evidence type="ECO:0000256" key="6">
    <source>
        <dbReference type="SAM" id="MobiDB-lite"/>
    </source>
</evidence>
<dbReference type="Gene3D" id="4.10.240.10">
    <property type="entry name" value="Zn(2)-C6 fungal-type DNA-binding domain"/>
    <property type="match status" value="1"/>
</dbReference>
<dbReference type="OrthoDB" id="4456959at2759"/>
<comment type="caution">
    <text evidence="8">The sequence shown here is derived from an EMBL/GenBank/DDBJ whole genome shotgun (WGS) entry which is preliminary data.</text>
</comment>
<evidence type="ECO:0000313" key="9">
    <source>
        <dbReference type="Proteomes" id="UP000664132"/>
    </source>
</evidence>
<feature type="domain" description="Zn(2)-C6 fungal-type" evidence="7">
    <location>
        <begin position="20"/>
        <end position="50"/>
    </location>
</feature>
<dbReference type="SUPFAM" id="SSF57701">
    <property type="entry name" value="Zn2/Cys6 DNA-binding domain"/>
    <property type="match status" value="1"/>
</dbReference>
<dbReference type="GO" id="GO:0006351">
    <property type="term" value="P:DNA-templated transcription"/>
    <property type="evidence" value="ECO:0007669"/>
    <property type="project" value="InterPro"/>
</dbReference>
<feature type="region of interest" description="Disordered" evidence="6">
    <location>
        <begin position="113"/>
        <end position="142"/>
    </location>
</feature>
<dbReference type="CDD" id="cd00067">
    <property type="entry name" value="GAL4"/>
    <property type="match status" value="1"/>
</dbReference>
<comment type="subcellular location">
    <subcellularLocation>
        <location evidence="1">Nucleus</location>
    </subcellularLocation>
</comment>
<dbReference type="InterPro" id="IPR036864">
    <property type="entry name" value="Zn2-C6_fun-type_DNA-bd_sf"/>
</dbReference>
<dbReference type="Pfam" id="PF00172">
    <property type="entry name" value="Zn_clus"/>
    <property type="match status" value="1"/>
</dbReference>
<accession>A0A8H7W950</accession>
<evidence type="ECO:0000256" key="4">
    <source>
        <dbReference type="ARBA" id="ARBA00023163"/>
    </source>
</evidence>
<reference evidence="8" key="1">
    <citation type="submission" date="2021-02" db="EMBL/GenBank/DDBJ databases">
        <title>Genome sequence Cadophora malorum strain M34.</title>
        <authorList>
            <person name="Stefanovic E."/>
            <person name="Vu D."/>
            <person name="Scully C."/>
            <person name="Dijksterhuis J."/>
            <person name="Roader J."/>
            <person name="Houbraken J."/>
        </authorList>
    </citation>
    <scope>NUCLEOTIDE SEQUENCE</scope>
    <source>
        <strain evidence="8">M34</strain>
    </source>
</reference>
<keyword evidence="9" id="KW-1185">Reference proteome</keyword>
<organism evidence="8 9">
    <name type="scientific">Cadophora malorum</name>
    <dbReference type="NCBI Taxonomy" id="108018"/>
    <lineage>
        <taxon>Eukaryota</taxon>
        <taxon>Fungi</taxon>
        <taxon>Dikarya</taxon>
        <taxon>Ascomycota</taxon>
        <taxon>Pezizomycotina</taxon>
        <taxon>Leotiomycetes</taxon>
        <taxon>Helotiales</taxon>
        <taxon>Ploettnerulaceae</taxon>
        <taxon>Cadophora</taxon>
    </lineage>
</organism>
<gene>
    <name evidence="8" type="ORF">IFR04_009948</name>
</gene>
<dbReference type="PANTHER" id="PTHR47338:SF23">
    <property type="entry name" value="ZN(II)2CYS6 TRANSCRIPTION FACTOR (EUROFUNG)"/>
    <property type="match status" value="1"/>
</dbReference>
<dbReference type="GO" id="GO:0003677">
    <property type="term" value="F:DNA binding"/>
    <property type="evidence" value="ECO:0007669"/>
    <property type="project" value="InterPro"/>
</dbReference>
<evidence type="ECO:0000256" key="3">
    <source>
        <dbReference type="ARBA" id="ARBA00023015"/>
    </source>
</evidence>
<keyword evidence="3" id="KW-0805">Transcription regulation</keyword>
<dbReference type="GO" id="GO:0000981">
    <property type="term" value="F:DNA-binding transcription factor activity, RNA polymerase II-specific"/>
    <property type="evidence" value="ECO:0007669"/>
    <property type="project" value="InterPro"/>
</dbReference>
<keyword evidence="5" id="KW-0539">Nucleus</keyword>
<evidence type="ECO:0000256" key="5">
    <source>
        <dbReference type="ARBA" id="ARBA00023242"/>
    </source>
</evidence>
<dbReference type="InterPro" id="IPR007219">
    <property type="entry name" value="XnlR_reg_dom"/>
</dbReference>
<dbReference type="GO" id="GO:0005634">
    <property type="term" value="C:nucleus"/>
    <property type="evidence" value="ECO:0007669"/>
    <property type="project" value="UniProtKB-SubCell"/>
</dbReference>
<dbReference type="SMART" id="SM00906">
    <property type="entry name" value="Fungal_trans"/>
    <property type="match status" value="1"/>
</dbReference>
<dbReference type="Pfam" id="PF04082">
    <property type="entry name" value="Fungal_trans"/>
    <property type="match status" value="1"/>
</dbReference>
<protein>
    <recommendedName>
        <fullName evidence="7">Zn(2)-C6 fungal-type domain-containing protein</fullName>
    </recommendedName>
</protein>
<dbReference type="GO" id="GO:0008270">
    <property type="term" value="F:zinc ion binding"/>
    <property type="evidence" value="ECO:0007669"/>
    <property type="project" value="InterPro"/>
</dbReference>
<proteinExistence type="predicted"/>
<dbReference type="AlphaFoldDB" id="A0A8H7W950"/>
<dbReference type="Proteomes" id="UP000664132">
    <property type="component" value="Unassembled WGS sequence"/>
</dbReference>
<evidence type="ECO:0000256" key="1">
    <source>
        <dbReference type="ARBA" id="ARBA00004123"/>
    </source>
</evidence>
<feature type="compositionally biased region" description="Basic and acidic residues" evidence="6">
    <location>
        <begin position="126"/>
        <end position="142"/>
    </location>
</feature>
<dbReference type="PROSITE" id="PS50048">
    <property type="entry name" value="ZN2_CY6_FUNGAL_2"/>
    <property type="match status" value="1"/>
</dbReference>